<accession>A0A7Z0IRB7</accession>
<proteinExistence type="predicted"/>
<sequence>MRVVATHRRGIVPRRIRYACADHVDTALSLFPSTVWDIALIPVPAQPVCDKCGRPLFLVDGRWVDSESDTAILGSNQICTRGGRGGLLHTVDGSPTHG</sequence>
<comment type="caution">
    <text evidence="1">The sequence shown here is derived from an EMBL/GenBank/DDBJ whole genome shotgun (WGS) entry which is preliminary data.</text>
</comment>
<dbReference type="AlphaFoldDB" id="A0A7Z0IRB7"/>
<organism evidence="1 2">
    <name type="scientific">Nocardioides panzhihuensis</name>
    <dbReference type="NCBI Taxonomy" id="860243"/>
    <lineage>
        <taxon>Bacteria</taxon>
        <taxon>Bacillati</taxon>
        <taxon>Actinomycetota</taxon>
        <taxon>Actinomycetes</taxon>
        <taxon>Propionibacteriales</taxon>
        <taxon>Nocardioidaceae</taxon>
        <taxon>Nocardioides</taxon>
    </lineage>
</organism>
<dbReference type="Proteomes" id="UP000564496">
    <property type="component" value="Unassembled WGS sequence"/>
</dbReference>
<protein>
    <submittedName>
        <fullName evidence="1">Uncharacterized protein</fullName>
    </submittedName>
</protein>
<evidence type="ECO:0000313" key="2">
    <source>
        <dbReference type="Proteomes" id="UP000564496"/>
    </source>
</evidence>
<evidence type="ECO:0000313" key="1">
    <source>
        <dbReference type="EMBL" id="NYI76640.1"/>
    </source>
</evidence>
<reference evidence="1 2" key="1">
    <citation type="submission" date="2020-07" db="EMBL/GenBank/DDBJ databases">
        <title>Sequencing the genomes of 1000 actinobacteria strains.</title>
        <authorList>
            <person name="Klenk H.-P."/>
        </authorList>
    </citation>
    <scope>NUCLEOTIDE SEQUENCE [LARGE SCALE GENOMIC DNA]</scope>
    <source>
        <strain evidence="1 2">DSM 26487</strain>
    </source>
</reference>
<dbReference type="EMBL" id="JACBZR010000001">
    <property type="protein sequence ID" value="NYI76640.1"/>
    <property type="molecule type" value="Genomic_DNA"/>
</dbReference>
<name>A0A7Z0IRB7_9ACTN</name>
<gene>
    <name evidence="1" type="ORF">BJ988_001288</name>
</gene>
<dbReference type="RefSeq" id="WP_179657263.1">
    <property type="nucleotide sequence ID" value="NZ_JACBZR010000001.1"/>
</dbReference>
<keyword evidence="2" id="KW-1185">Reference proteome</keyword>